<dbReference type="PANTHER" id="PTHR44154:SF1">
    <property type="entry name" value="QUINONE OXIDOREDUCTASE"/>
    <property type="match status" value="1"/>
</dbReference>
<dbReference type="SUPFAM" id="SSF51735">
    <property type="entry name" value="NAD(P)-binding Rossmann-fold domains"/>
    <property type="match status" value="1"/>
</dbReference>
<dbReference type="InterPro" id="IPR011032">
    <property type="entry name" value="GroES-like_sf"/>
</dbReference>
<sequence>MPEAVAYATYGGPEVLQPTGIDIPEPDPDQVRVAVRAAGVNPLDWKLRSGALSAAMPVTLPHIPGLEFAGTVDAVGDGVSALEPGDEVFGRASYAYATLLVADTARLRLRPHDLDVHRAAGLPVAAEAAYRALDELAVAAGETLLVHGAGGAVGNLAVQFAVARGTHVVGTAAERVHRRLADLGATPVTYGDGWPERVRAVAPRGVDAVLDTSGADVLGDSARLASGGAARVLTLADPQAAQAHGVRFSAGSAGESGLDRTGPALDQALALHRRGTLVVPVHEPVPLAEAARAHRLGEAGGLDAKLVLTT</sequence>
<dbReference type="InterPro" id="IPR051603">
    <property type="entry name" value="Zinc-ADH_QOR/CCCR"/>
</dbReference>
<evidence type="ECO:0000313" key="3">
    <source>
        <dbReference type="EMBL" id="MBO8188088.1"/>
    </source>
</evidence>
<dbReference type="Pfam" id="PF08240">
    <property type="entry name" value="ADH_N"/>
    <property type="match status" value="1"/>
</dbReference>
<dbReference type="EMBL" id="JAFFZN010000021">
    <property type="protein sequence ID" value="MBO8188088.1"/>
    <property type="molecule type" value="Genomic_DNA"/>
</dbReference>
<protein>
    <submittedName>
        <fullName evidence="3">NADP-dependent oxidoreductase</fullName>
    </submittedName>
</protein>
<keyword evidence="1" id="KW-0521">NADP</keyword>
<evidence type="ECO:0000259" key="2">
    <source>
        <dbReference type="SMART" id="SM00829"/>
    </source>
</evidence>
<dbReference type="InterPro" id="IPR020843">
    <property type="entry name" value="ER"/>
</dbReference>
<organism evidence="3 4">
    <name type="scientific">Streptomyces spirodelae</name>
    <dbReference type="NCBI Taxonomy" id="2812904"/>
    <lineage>
        <taxon>Bacteria</taxon>
        <taxon>Bacillati</taxon>
        <taxon>Actinomycetota</taxon>
        <taxon>Actinomycetes</taxon>
        <taxon>Kitasatosporales</taxon>
        <taxon>Streptomycetaceae</taxon>
        <taxon>Streptomyces</taxon>
    </lineage>
</organism>
<accession>A0ABS3WYG0</accession>
<dbReference type="Pfam" id="PF13602">
    <property type="entry name" value="ADH_zinc_N_2"/>
    <property type="match status" value="1"/>
</dbReference>
<comment type="caution">
    <text evidence="3">The sequence shown here is derived from an EMBL/GenBank/DDBJ whole genome shotgun (WGS) entry which is preliminary data.</text>
</comment>
<dbReference type="RefSeq" id="WP_209266894.1">
    <property type="nucleotide sequence ID" value="NZ_JAFFZN010000021.1"/>
</dbReference>
<dbReference type="Proteomes" id="UP001518976">
    <property type="component" value="Unassembled WGS sequence"/>
</dbReference>
<gene>
    <name evidence="3" type="ORF">JW592_21845</name>
</gene>
<reference evidence="3 4" key="1">
    <citation type="submission" date="2021-02" db="EMBL/GenBank/DDBJ databases">
        <title>Streptomyces spirodelae sp. nov., isolated from duckweed.</title>
        <authorList>
            <person name="Saimee Y."/>
            <person name="Duangmal K."/>
        </authorList>
    </citation>
    <scope>NUCLEOTIDE SEQUENCE [LARGE SCALE GENOMIC DNA]</scope>
    <source>
        <strain evidence="3 4">DW4-2</strain>
    </source>
</reference>
<keyword evidence="4" id="KW-1185">Reference proteome</keyword>
<feature type="domain" description="Enoyl reductase (ER)" evidence="2">
    <location>
        <begin position="11"/>
        <end position="308"/>
    </location>
</feature>
<dbReference type="Gene3D" id="3.90.180.10">
    <property type="entry name" value="Medium-chain alcohol dehydrogenases, catalytic domain"/>
    <property type="match status" value="1"/>
</dbReference>
<dbReference type="SMART" id="SM00829">
    <property type="entry name" value="PKS_ER"/>
    <property type="match status" value="1"/>
</dbReference>
<proteinExistence type="predicted"/>
<evidence type="ECO:0000256" key="1">
    <source>
        <dbReference type="ARBA" id="ARBA00022857"/>
    </source>
</evidence>
<dbReference type="InterPro" id="IPR013154">
    <property type="entry name" value="ADH-like_N"/>
</dbReference>
<dbReference type="CDD" id="cd05289">
    <property type="entry name" value="MDR_like_2"/>
    <property type="match status" value="1"/>
</dbReference>
<dbReference type="SUPFAM" id="SSF50129">
    <property type="entry name" value="GroES-like"/>
    <property type="match status" value="1"/>
</dbReference>
<dbReference type="InterPro" id="IPR036291">
    <property type="entry name" value="NAD(P)-bd_dom_sf"/>
</dbReference>
<dbReference type="PANTHER" id="PTHR44154">
    <property type="entry name" value="QUINONE OXIDOREDUCTASE"/>
    <property type="match status" value="1"/>
</dbReference>
<dbReference type="Gene3D" id="3.40.50.720">
    <property type="entry name" value="NAD(P)-binding Rossmann-like Domain"/>
    <property type="match status" value="1"/>
</dbReference>
<evidence type="ECO:0000313" key="4">
    <source>
        <dbReference type="Proteomes" id="UP001518976"/>
    </source>
</evidence>
<name>A0ABS3WYG0_9ACTN</name>